<dbReference type="Pfam" id="PF01214">
    <property type="entry name" value="CK_II_beta"/>
    <property type="match status" value="1"/>
</dbReference>
<dbReference type="PRINTS" id="PR00472">
    <property type="entry name" value="CASNKINASEII"/>
</dbReference>
<organism evidence="3 4">
    <name type="scientific">Tritrichomonas musculus</name>
    <dbReference type="NCBI Taxonomy" id="1915356"/>
    <lineage>
        <taxon>Eukaryota</taxon>
        <taxon>Metamonada</taxon>
        <taxon>Parabasalia</taxon>
        <taxon>Tritrichomonadida</taxon>
        <taxon>Tritrichomonadidae</taxon>
        <taxon>Tritrichomonas</taxon>
    </lineage>
</organism>
<evidence type="ECO:0000313" key="4">
    <source>
        <dbReference type="Proteomes" id="UP001470230"/>
    </source>
</evidence>
<dbReference type="InterPro" id="IPR035991">
    <property type="entry name" value="Casein_kinase_II_beta-like"/>
</dbReference>
<dbReference type="Gene3D" id="1.10.1820.10">
    <property type="entry name" value="protein kinase ck2 holoenzyme, chain C, domain 1"/>
    <property type="match status" value="1"/>
</dbReference>
<proteinExistence type="inferred from homology"/>
<dbReference type="EMBL" id="JAPFFF010000018">
    <property type="protein sequence ID" value="KAK8860205.1"/>
    <property type="molecule type" value="Genomic_DNA"/>
</dbReference>
<comment type="caution">
    <text evidence="3">The sequence shown here is derived from an EMBL/GenBank/DDBJ whole genome shotgun (WGS) entry which is preliminary data.</text>
</comment>
<comment type="subunit">
    <text evidence="2">Tetramer of two alpha and two beta subunits.</text>
</comment>
<name>A0ABR2IDJ5_9EUKA</name>
<dbReference type="PANTHER" id="PTHR11740:SF0">
    <property type="entry name" value="CASEIN KINASE II SUBUNIT BETA"/>
    <property type="match status" value="1"/>
</dbReference>
<accession>A0ABR2IDJ5</accession>
<dbReference type="PANTHER" id="PTHR11740">
    <property type="entry name" value="CASEIN KINASE II SUBUNIT BETA"/>
    <property type="match status" value="1"/>
</dbReference>
<evidence type="ECO:0000256" key="2">
    <source>
        <dbReference type="RuleBase" id="RU361268"/>
    </source>
</evidence>
<dbReference type="InterPro" id="IPR000704">
    <property type="entry name" value="Casein_kinase_II_reg-sub"/>
</dbReference>
<dbReference type="Gene3D" id="2.20.25.20">
    <property type="match status" value="1"/>
</dbReference>
<gene>
    <name evidence="3" type="ORF">M9Y10_011870</name>
</gene>
<reference evidence="3 4" key="1">
    <citation type="submission" date="2024-04" db="EMBL/GenBank/DDBJ databases">
        <title>Tritrichomonas musculus Genome.</title>
        <authorList>
            <person name="Alves-Ferreira E."/>
            <person name="Grigg M."/>
            <person name="Lorenzi H."/>
            <person name="Galac M."/>
        </authorList>
    </citation>
    <scope>NUCLEOTIDE SEQUENCE [LARGE SCALE GENOMIC DNA]</scope>
    <source>
        <strain evidence="3 4">EAF2021</strain>
    </source>
</reference>
<dbReference type="Proteomes" id="UP001470230">
    <property type="component" value="Unassembled WGS sequence"/>
</dbReference>
<dbReference type="InterPro" id="IPR016149">
    <property type="entry name" value="Casein_kin_II_reg-sub_N"/>
</dbReference>
<evidence type="ECO:0000313" key="3">
    <source>
        <dbReference type="EMBL" id="KAK8860205.1"/>
    </source>
</evidence>
<protein>
    <recommendedName>
        <fullName evidence="2">Casein kinase II subunit beta</fullName>
        <shortName evidence="2">CK II beta</shortName>
    </recommendedName>
</protein>
<dbReference type="SUPFAM" id="SSF57798">
    <property type="entry name" value="Casein kinase II beta subunit"/>
    <property type="match status" value="1"/>
</dbReference>
<evidence type="ECO:0000256" key="1">
    <source>
        <dbReference type="ARBA" id="ARBA00006941"/>
    </source>
</evidence>
<dbReference type="SMART" id="SM01085">
    <property type="entry name" value="CK_II_beta"/>
    <property type="match status" value="1"/>
</dbReference>
<comment type="similarity">
    <text evidence="1 2">Belongs to the casein kinase 2 subunit beta family.</text>
</comment>
<sequence length="235" mass="27545">MSTHYPPHVIRYDNFQIYTGPCKSCYHGIDPWIKQFCKLNQWYVPIDTDWAGDWFNQYGISTQFDEFDAAIELITDSHSEDWSHYSEEFISQVHQQALKIYGMLHARWICQPRGLSAMKEKYEKGLFGKCIRYGCHGTNLLPMGTTFTLRRHSAKLFCPKCCDIYRAPSPIVLDGAHFGPAFPHIFLCEYDQYDKSSEFEPFEIKAFGFKIHRSVNSRFPVHCKNKFENENPEIQ</sequence>
<keyword evidence="4" id="KW-1185">Reference proteome</keyword>